<evidence type="ECO:0000259" key="1">
    <source>
        <dbReference type="Pfam" id="PF14947"/>
    </source>
</evidence>
<dbReference type="EMBL" id="DTLS01000039">
    <property type="protein sequence ID" value="HGZ59838.1"/>
    <property type="molecule type" value="Genomic_DNA"/>
</dbReference>
<dbReference type="Pfam" id="PF14947">
    <property type="entry name" value="HTH_45"/>
    <property type="match status" value="1"/>
</dbReference>
<reference evidence="2" key="1">
    <citation type="journal article" date="2020" name="mSystems">
        <title>Genome- and Community-Level Interaction Insights into Carbon Utilization and Element Cycling Functions of Hydrothermarchaeota in Hydrothermal Sediment.</title>
        <authorList>
            <person name="Zhou Z."/>
            <person name="Liu Y."/>
            <person name="Xu W."/>
            <person name="Pan J."/>
            <person name="Luo Z.H."/>
            <person name="Li M."/>
        </authorList>
    </citation>
    <scope>NUCLEOTIDE SEQUENCE [LARGE SCALE GENOMIC DNA]</scope>
    <source>
        <strain evidence="2">SpSt-885</strain>
    </source>
</reference>
<name>A0A7J3SKX8_9CREN</name>
<dbReference type="InterPro" id="IPR036388">
    <property type="entry name" value="WH-like_DNA-bd_sf"/>
</dbReference>
<dbReference type="InterPro" id="IPR038723">
    <property type="entry name" value="ArnR1-like_HTH"/>
</dbReference>
<gene>
    <name evidence="2" type="ORF">ENW83_01340</name>
</gene>
<dbReference type="AlphaFoldDB" id="A0A7J3SKX8"/>
<protein>
    <recommendedName>
        <fullName evidence="1">ArnR1-like winged helix-turn-helix domain-containing protein</fullName>
    </recommendedName>
</protein>
<feature type="domain" description="ArnR1-like winged helix-turn-helix" evidence="1">
    <location>
        <begin position="10"/>
        <end position="71"/>
    </location>
</feature>
<accession>A0A7J3SKX8</accession>
<organism evidence="2">
    <name type="scientific">Fervidicoccus fontis</name>
    <dbReference type="NCBI Taxonomy" id="683846"/>
    <lineage>
        <taxon>Archaea</taxon>
        <taxon>Thermoproteota</taxon>
        <taxon>Thermoprotei</taxon>
        <taxon>Fervidicoccales</taxon>
        <taxon>Fervidicoccaceae</taxon>
        <taxon>Fervidicoccus</taxon>
    </lineage>
</organism>
<evidence type="ECO:0000313" key="2">
    <source>
        <dbReference type="EMBL" id="HGZ59838.1"/>
    </source>
</evidence>
<dbReference type="InterPro" id="IPR036390">
    <property type="entry name" value="WH_DNA-bd_sf"/>
</dbReference>
<comment type="caution">
    <text evidence="2">The sequence shown here is derived from an EMBL/GenBank/DDBJ whole genome shotgun (WGS) entry which is preliminary data.</text>
</comment>
<proteinExistence type="predicted"/>
<dbReference type="Gene3D" id="1.10.10.10">
    <property type="entry name" value="Winged helix-like DNA-binding domain superfamily/Winged helix DNA-binding domain"/>
    <property type="match status" value="1"/>
</dbReference>
<sequence>MMSVIVSGGEQGIKKTHLMYKTNLNSKMLQKYLNILERGGLITEISLGKQKLVKLTPLGIFAYSSLKALSNILSLTGGVISSSEQTSKYLDELAKTNLPISSGKSVLGKSGIMYYPDAIVDVKGESYLVKFIMGKKGFESSIEFLNFVLMVVDSEKKGLVITDNPDIEKIVPKKLAEDLKVVSVISPEKIAEKVKAILQL</sequence>
<dbReference type="SUPFAM" id="SSF46785">
    <property type="entry name" value="Winged helix' DNA-binding domain"/>
    <property type="match status" value="1"/>
</dbReference>